<dbReference type="EMBL" id="JAEPRC010000704">
    <property type="protein sequence ID" value="KAG2192686.1"/>
    <property type="molecule type" value="Genomic_DNA"/>
</dbReference>
<keyword evidence="1" id="KW-0479">Metal-binding</keyword>
<feature type="domain" description="C2H2-type" evidence="6">
    <location>
        <begin position="256"/>
        <end position="283"/>
    </location>
</feature>
<organism evidence="7 8">
    <name type="scientific">Mucor plumbeus</name>
    <dbReference type="NCBI Taxonomy" id="97098"/>
    <lineage>
        <taxon>Eukaryota</taxon>
        <taxon>Fungi</taxon>
        <taxon>Fungi incertae sedis</taxon>
        <taxon>Mucoromycota</taxon>
        <taxon>Mucoromycotina</taxon>
        <taxon>Mucoromycetes</taxon>
        <taxon>Mucorales</taxon>
        <taxon>Mucorineae</taxon>
        <taxon>Mucoraceae</taxon>
        <taxon>Mucor</taxon>
    </lineage>
</organism>
<dbReference type="Pfam" id="PF00096">
    <property type="entry name" value="zf-C2H2"/>
    <property type="match status" value="2"/>
</dbReference>
<dbReference type="GO" id="GO:0000981">
    <property type="term" value="F:DNA-binding transcription factor activity, RNA polymerase II-specific"/>
    <property type="evidence" value="ECO:0007669"/>
    <property type="project" value="TreeGrafter"/>
</dbReference>
<feature type="domain" description="C2H2-type" evidence="6">
    <location>
        <begin position="317"/>
        <end position="345"/>
    </location>
</feature>
<dbReference type="PROSITE" id="PS50157">
    <property type="entry name" value="ZINC_FINGER_C2H2_2"/>
    <property type="match status" value="3"/>
</dbReference>
<dbReference type="GO" id="GO:0000978">
    <property type="term" value="F:RNA polymerase II cis-regulatory region sequence-specific DNA binding"/>
    <property type="evidence" value="ECO:0007669"/>
    <property type="project" value="TreeGrafter"/>
</dbReference>
<dbReference type="OrthoDB" id="8117402at2759"/>
<evidence type="ECO:0000256" key="3">
    <source>
        <dbReference type="ARBA" id="ARBA00022833"/>
    </source>
</evidence>
<evidence type="ECO:0000256" key="2">
    <source>
        <dbReference type="ARBA" id="ARBA00022771"/>
    </source>
</evidence>
<feature type="compositionally biased region" description="Acidic residues" evidence="5">
    <location>
        <begin position="187"/>
        <end position="199"/>
    </location>
</feature>
<sequence length="349" mass="39869">MFTFNPMHYNNNNNNNNNNNIQSSPAMSTPYLDSSNMDTPFLDNFCADTPPFFDTALDISPYLMYASFANNHQQVQNSKDVFIAGYLDGHENSDIAKLTHDPLKFNGDPSVLLIDKSKTPYLSYPSPSTAESKPSPTIKLETVTEEDSDSLFPPLNSSQQSMNTESQLNRDISLDQLLGFDPSSPLSEDDSEDYVEEEPQQQKKDEKPLEQEQPRKRKASDDDTAVISNTFATKKTKTSSAKNGSVAKKPKETKIYHCPMCPHVSKRRYNLTTHIKTHDKNRVKEFDCLHEGCNKSFDRRHDRDRHLATVHQGERSYKCSDCKSHFSRRDALNRHLVQKHDYDENDFAE</sequence>
<feature type="compositionally biased region" description="Low complexity" evidence="5">
    <location>
        <begin position="228"/>
        <end position="245"/>
    </location>
</feature>
<feature type="region of interest" description="Disordered" evidence="5">
    <location>
        <begin position="1"/>
        <end position="29"/>
    </location>
</feature>
<evidence type="ECO:0000313" key="8">
    <source>
        <dbReference type="Proteomes" id="UP000650833"/>
    </source>
</evidence>
<dbReference type="AlphaFoldDB" id="A0A8H7QHS3"/>
<feature type="compositionally biased region" description="Polar residues" evidence="5">
    <location>
        <begin position="155"/>
        <end position="170"/>
    </location>
</feature>
<dbReference type="GO" id="GO:0008270">
    <property type="term" value="F:zinc ion binding"/>
    <property type="evidence" value="ECO:0007669"/>
    <property type="project" value="UniProtKB-KW"/>
</dbReference>
<gene>
    <name evidence="7" type="ORF">INT46_006099</name>
</gene>
<protein>
    <recommendedName>
        <fullName evidence="6">C2H2-type domain-containing protein</fullName>
    </recommendedName>
</protein>
<evidence type="ECO:0000313" key="7">
    <source>
        <dbReference type="EMBL" id="KAG2192686.1"/>
    </source>
</evidence>
<dbReference type="PANTHER" id="PTHR23235">
    <property type="entry name" value="KRUEPPEL-LIKE TRANSCRIPTION FACTOR"/>
    <property type="match status" value="1"/>
</dbReference>
<proteinExistence type="predicted"/>
<evidence type="ECO:0000256" key="4">
    <source>
        <dbReference type="PROSITE-ProRule" id="PRU00042"/>
    </source>
</evidence>
<feature type="region of interest" description="Disordered" evidence="5">
    <location>
        <begin position="143"/>
        <end position="249"/>
    </location>
</feature>
<dbReference type="Gene3D" id="3.30.160.60">
    <property type="entry name" value="Classic Zinc Finger"/>
    <property type="match status" value="2"/>
</dbReference>
<feature type="compositionally biased region" description="Low complexity" evidence="5">
    <location>
        <begin position="10"/>
        <end position="20"/>
    </location>
</feature>
<reference evidence="7" key="1">
    <citation type="submission" date="2020-12" db="EMBL/GenBank/DDBJ databases">
        <title>Metabolic potential, ecology and presence of endohyphal bacteria is reflected in genomic diversity of Mucoromycotina.</title>
        <authorList>
            <person name="Muszewska A."/>
            <person name="Okrasinska A."/>
            <person name="Steczkiewicz K."/>
            <person name="Drgas O."/>
            <person name="Orlowska M."/>
            <person name="Perlinska-Lenart U."/>
            <person name="Aleksandrzak-Piekarczyk T."/>
            <person name="Szatraj K."/>
            <person name="Zielenkiewicz U."/>
            <person name="Pilsyk S."/>
            <person name="Malc E."/>
            <person name="Mieczkowski P."/>
            <person name="Kruszewska J.S."/>
            <person name="Biernat P."/>
            <person name="Pawlowska J."/>
        </authorList>
    </citation>
    <scope>NUCLEOTIDE SEQUENCE</scope>
    <source>
        <strain evidence="7">CBS 226.32</strain>
    </source>
</reference>
<dbReference type="SMART" id="SM00355">
    <property type="entry name" value="ZnF_C2H2"/>
    <property type="match status" value="3"/>
</dbReference>
<accession>A0A8H7QHS3</accession>
<dbReference type="PROSITE" id="PS00028">
    <property type="entry name" value="ZINC_FINGER_C2H2_1"/>
    <property type="match status" value="2"/>
</dbReference>
<evidence type="ECO:0000259" key="6">
    <source>
        <dbReference type="PROSITE" id="PS50157"/>
    </source>
</evidence>
<dbReference type="SUPFAM" id="SSF57667">
    <property type="entry name" value="beta-beta-alpha zinc fingers"/>
    <property type="match status" value="1"/>
</dbReference>
<dbReference type="Proteomes" id="UP000650833">
    <property type="component" value="Unassembled WGS sequence"/>
</dbReference>
<dbReference type="InterPro" id="IPR013087">
    <property type="entry name" value="Znf_C2H2_type"/>
</dbReference>
<feature type="compositionally biased region" description="Basic and acidic residues" evidence="5">
    <location>
        <begin position="200"/>
        <end position="214"/>
    </location>
</feature>
<comment type="caution">
    <text evidence="7">The sequence shown here is derived from an EMBL/GenBank/DDBJ whole genome shotgun (WGS) entry which is preliminary data.</text>
</comment>
<keyword evidence="8" id="KW-1185">Reference proteome</keyword>
<evidence type="ECO:0000256" key="1">
    <source>
        <dbReference type="ARBA" id="ARBA00022723"/>
    </source>
</evidence>
<evidence type="ECO:0000256" key="5">
    <source>
        <dbReference type="SAM" id="MobiDB-lite"/>
    </source>
</evidence>
<feature type="domain" description="C2H2-type" evidence="6">
    <location>
        <begin position="286"/>
        <end position="316"/>
    </location>
</feature>
<dbReference type="InterPro" id="IPR036236">
    <property type="entry name" value="Znf_C2H2_sf"/>
</dbReference>
<name>A0A8H7QHS3_9FUNG</name>
<keyword evidence="3" id="KW-0862">Zinc</keyword>
<dbReference type="PANTHER" id="PTHR23235:SF120">
    <property type="entry name" value="KRUPPEL-LIKE FACTOR 15"/>
    <property type="match status" value="1"/>
</dbReference>
<keyword evidence="2 4" id="KW-0863">Zinc-finger</keyword>